<accession>A0A1W6ZC73</accession>
<evidence type="ECO:0008006" key="3">
    <source>
        <dbReference type="Google" id="ProtNLM"/>
    </source>
</evidence>
<dbReference type="STRING" id="463040.CAL15_11770"/>
<protein>
    <recommendedName>
        <fullName evidence="3">Cytosolic protein</fullName>
    </recommendedName>
</protein>
<proteinExistence type="predicted"/>
<sequence length="346" mass="38964">MPPPTSSPPREDFDSPWKEALEHFLPHALALFAPDLHAHVDWGTPPVFLDKEFQDLAAGVGVRGRRQVDKLARLALASGRYVWLLLHIEVESRRSTPAALRCAALRVQQYGFLVHDRYVLRPALADAAAPLAAAYTLVVFTRGEGPAWLEADYQPMQNRPLRYRAVYLESWLARWQALREAAPGNPIAVVIMAQLLAHRHRRAERLAPKVGLVRLLLGGGYRRADVAILLRLIDWILTLPAELEGRYVRIMHDIGKESTMAFVTSYERVYTKRGIEIGEEVGLKRGEHLGLSRMLAEQAEQKFGLLPDWARQRLQQADTEQLRAWGRRLLGADSLQAVFSESDGPG</sequence>
<gene>
    <name evidence="1" type="ORF">CAL15_11770</name>
</gene>
<dbReference type="PANTHER" id="PTHR35586">
    <property type="entry name" value="SLL1691 PROTEIN"/>
    <property type="match status" value="1"/>
</dbReference>
<evidence type="ECO:0000313" key="1">
    <source>
        <dbReference type="EMBL" id="ARP94993.1"/>
    </source>
</evidence>
<dbReference type="KEGG" id="bgm:CAL15_11770"/>
<dbReference type="AlphaFoldDB" id="A0A1W6ZC73"/>
<keyword evidence="2" id="KW-1185">Reference proteome</keyword>
<evidence type="ECO:0000313" key="2">
    <source>
        <dbReference type="Proteomes" id="UP000194161"/>
    </source>
</evidence>
<reference evidence="1 2" key="1">
    <citation type="submission" date="2017-05" db="EMBL/GenBank/DDBJ databases">
        <title>Complete and WGS of Bordetella genogroups.</title>
        <authorList>
            <person name="Spilker T."/>
            <person name="LiPuma J."/>
        </authorList>
    </citation>
    <scope>NUCLEOTIDE SEQUENCE [LARGE SCALE GENOMIC DNA]</scope>
    <source>
        <strain evidence="1 2">AU7206</strain>
    </source>
</reference>
<dbReference type="Proteomes" id="UP000194161">
    <property type="component" value="Chromosome"/>
</dbReference>
<organism evidence="1 2">
    <name type="scientific">Bordetella genomosp. 13</name>
    <dbReference type="NCBI Taxonomy" id="463040"/>
    <lineage>
        <taxon>Bacteria</taxon>
        <taxon>Pseudomonadati</taxon>
        <taxon>Pseudomonadota</taxon>
        <taxon>Betaproteobacteria</taxon>
        <taxon>Burkholderiales</taxon>
        <taxon>Alcaligenaceae</taxon>
        <taxon>Bordetella</taxon>
    </lineage>
</organism>
<dbReference type="PANTHER" id="PTHR35586:SF1">
    <property type="entry name" value="SLL1691 PROTEIN"/>
    <property type="match status" value="1"/>
</dbReference>
<dbReference type="EMBL" id="CP021111">
    <property type="protein sequence ID" value="ARP94993.1"/>
    <property type="molecule type" value="Genomic_DNA"/>
</dbReference>
<name>A0A1W6ZC73_9BORD</name>